<reference evidence="8" key="1">
    <citation type="journal article" date="2011" name="Proc. Natl. Acad. Sci. U.S.A.">
        <title>Obligate biotrophy features unraveled by the genomic analysis of rust fungi.</title>
        <authorList>
            <person name="Duplessis S."/>
            <person name="Cuomo C.A."/>
            <person name="Lin Y.-C."/>
            <person name="Aerts A."/>
            <person name="Tisserant E."/>
            <person name="Veneault-Fourrey C."/>
            <person name="Joly D.L."/>
            <person name="Hacquard S."/>
            <person name="Amselem J."/>
            <person name="Cantarel B.L."/>
            <person name="Chiu R."/>
            <person name="Coutinho P.M."/>
            <person name="Feau N."/>
            <person name="Field M."/>
            <person name="Frey P."/>
            <person name="Gelhaye E."/>
            <person name="Goldberg J."/>
            <person name="Grabherr M.G."/>
            <person name="Kodira C.D."/>
            <person name="Kohler A."/>
            <person name="Kuees U."/>
            <person name="Lindquist E.A."/>
            <person name="Lucas S.M."/>
            <person name="Mago R."/>
            <person name="Mauceli E."/>
            <person name="Morin E."/>
            <person name="Murat C."/>
            <person name="Pangilinan J.L."/>
            <person name="Park R."/>
            <person name="Pearson M."/>
            <person name="Quesneville H."/>
            <person name="Rouhier N."/>
            <person name="Sakthikumar S."/>
            <person name="Salamov A.A."/>
            <person name="Schmutz J."/>
            <person name="Selles B."/>
            <person name="Shapiro H."/>
            <person name="Tanguay P."/>
            <person name="Tuskan G.A."/>
            <person name="Henrissat B."/>
            <person name="Van de Peer Y."/>
            <person name="Rouze P."/>
            <person name="Ellis J.G."/>
            <person name="Dodds P.N."/>
            <person name="Schein J.E."/>
            <person name="Zhong S."/>
            <person name="Hamelin R.C."/>
            <person name="Grigoriev I.V."/>
            <person name="Szabo L.J."/>
            <person name="Martin F."/>
        </authorList>
    </citation>
    <scope>NUCLEOTIDE SEQUENCE [LARGE SCALE GENOMIC DNA]</scope>
    <source>
        <strain evidence="8">98AG31 / pathotype 3-4-7</strain>
    </source>
</reference>
<dbReference type="GO" id="GO:0032040">
    <property type="term" value="C:small-subunit processome"/>
    <property type="evidence" value="ECO:0007669"/>
    <property type="project" value="TreeGrafter"/>
</dbReference>
<dbReference type="KEGG" id="mlr:MELLADRAFT_85148"/>
<dbReference type="InterPro" id="IPR001680">
    <property type="entry name" value="WD40_rpt"/>
</dbReference>
<feature type="repeat" description="WD" evidence="5">
    <location>
        <begin position="330"/>
        <end position="371"/>
    </location>
</feature>
<dbReference type="InterPro" id="IPR039241">
    <property type="entry name" value="Rrp9-like"/>
</dbReference>
<comment type="subcellular location">
    <subcellularLocation>
        <location evidence="1">Nucleus</location>
    </subcellularLocation>
</comment>
<dbReference type="VEuPathDB" id="FungiDB:MELLADRAFT_85148"/>
<evidence type="ECO:0000256" key="2">
    <source>
        <dbReference type="ARBA" id="ARBA00022574"/>
    </source>
</evidence>
<evidence type="ECO:0000256" key="5">
    <source>
        <dbReference type="PROSITE-ProRule" id="PRU00221"/>
    </source>
</evidence>
<dbReference type="InterPro" id="IPR036322">
    <property type="entry name" value="WD40_repeat_dom_sf"/>
</dbReference>
<feature type="compositionally biased region" description="Low complexity" evidence="6">
    <location>
        <begin position="23"/>
        <end position="42"/>
    </location>
</feature>
<dbReference type="InterPro" id="IPR015943">
    <property type="entry name" value="WD40/YVTN_repeat-like_dom_sf"/>
</dbReference>
<feature type="compositionally biased region" description="Acidic residues" evidence="6">
    <location>
        <begin position="84"/>
        <end position="95"/>
    </location>
</feature>
<dbReference type="GeneID" id="18933741"/>
<dbReference type="SMART" id="SM00320">
    <property type="entry name" value="WD40"/>
    <property type="match status" value="6"/>
</dbReference>
<name>F4RHP0_MELLP</name>
<dbReference type="PANTHER" id="PTHR19865">
    <property type="entry name" value="U3 SMALL NUCLEOLAR RNA INTERACTING PROTEIN 2"/>
    <property type="match status" value="1"/>
</dbReference>
<dbReference type="GO" id="GO:0034511">
    <property type="term" value="F:U3 snoRNA binding"/>
    <property type="evidence" value="ECO:0007669"/>
    <property type="project" value="InterPro"/>
</dbReference>
<evidence type="ECO:0000313" key="8">
    <source>
        <dbReference type="Proteomes" id="UP000001072"/>
    </source>
</evidence>
<dbReference type="PANTHER" id="PTHR19865:SF0">
    <property type="entry name" value="U3 SMALL NUCLEOLAR RNA-INTERACTING PROTEIN 2"/>
    <property type="match status" value="1"/>
</dbReference>
<evidence type="ECO:0000256" key="6">
    <source>
        <dbReference type="SAM" id="MobiDB-lite"/>
    </source>
</evidence>
<dbReference type="Pfam" id="PF00400">
    <property type="entry name" value="WD40"/>
    <property type="match status" value="4"/>
</dbReference>
<evidence type="ECO:0000256" key="3">
    <source>
        <dbReference type="ARBA" id="ARBA00022737"/>
    </source>
</evidence>
<feature type="repeat" description="WD" evidence="5">
    <location>
        <begin position="372"/>
        <end position="413"/>
    </location>
</feature>
<accession>F4RHP0</accession>
<keyword evidence="3" id="KW-0677">Repeat</keyword>
<dbReference type="RefSeq" id="XP_007408863.1">
    <property type="nucleotide sequence ID" value="XM_007408801.1"/>
</dbReference>
<feature type="repeat" description="WD" evidence="5">
    <location>
        <begin position="274"/>
        <end position="307"/>
    </location>
</feature>
<keyword evidence="4" id="KW-0539">Nucleus</keyword>
<evidence type="ECO:0000313" key="7">
    <source>
        <dbReference type="EMBL" id="EGG08098.1"/>
    </source>
</evidence>
<dbReference type="Proteomes" id="UP000001072">
    <property type="component" value="Unassembled WGS sequence"/>
</dbReference>
<evidence type="ECO:0000256" key="4">
    <source>
        <dbReference type="ARBA" id="ARBA00023242"/>
    </source>
</evidence>
<dbReference type="PROSITE" id="PS50294">
    <property type="entry name" value="WD_REPEATS_REGION"/>
    <property type="match status" value="2"/>
</dbReference>
<evidence type="ECO:0000256" key="1">
    <source>
        <dbReference type="ARBA" id="ARBA00004123"/>
    </source>
</evidence>
<proteinExistence type="predicted"/>
<dbReference type="Gene3D" id="2.130.10.10">
    <property type="entry name" value="YVTN repeat-like/Quinoprotein amine dehydrogenase"/>
    <property type="match status" value="1"/>
</dbReference>
<gene>
    <name evidence="7" type="ORF">MELLADRAFT_85148</name>
</gene>
<dbReference type="InParanoid" id="F4RHP0"/>
<dbReference type="OrthoDB" id="189968at2759"/>
<dbReference type="InterPro" id="IPR019775">
    <property type="entry name" value="WD40_repeat_CS"/>
</dbReference>
<keyword evidence="2 5" id="KW-0853">WD repeat</keyword>
<feature type="region of interest" description="Disordered" evidence="6">
    <location>
        <begin position="1"/>
        <end position="98"/>
    </location>
</feature>
<dbReference type="STRING" id="747676.F4RHP0"/>
<protein>
    <submittedName>
        <fullName evidence="7">Uncharacterized protein</fullName>
    </submittedName>
</protein>
<dbReference type="FunFam" id="2.130.10.10:FF:000899">
    <property type="entry name" value="Chromosome 15, whole genome shotgun sequence"/>
    <property type="match status" value="1"/>
</dbReference>
<organism evidence="8">
    <name type="scientific">Melampsora larici-populina (strain 98AG31 / pathotype 3-4-7)</name>
    <name type="common">Poplar leaf rust fungus</name>
    <dbReference type="NCBI Taxonomy" id="747676"/>
    <lineage>
        <taxon>Eukaryota</taxon>
        <taxon>Fungi</taxon>
        <taxon>Dikarya</taxon>
        <taxon>Basidiomycota</taxon>
        <taxon>Pucciniomycotina</taxon>
        <taxon>Pucciniomycetes</taxon>
        <taxon>Pucciniales</taxon>
        <taxon>Melampsoraceae</taxon>
        <taxon>Melampsora</taxon>
    </lineage>
</organism>
<feature type="compositionally biased region" description="Acidic residues" evidence="6">
    <location>
        <begin position="62"/>
        <end position="77"/>
    </location>
</feature>
<dbReference type="SUPFAM" id="SSF50978">
    <property type="entry name" value="WD40 repeat-like"/>
    <property type="match status" value="1"/>
</dbReference>
<dbReference type="FunCoup" id="F4RHP0">
    <property type="interactions" value="569"/>
</dbReference>
<dbReference type="PROSITE" id="PS00678">
    <property type="entry name" value="WD_REPEATS_1"/>
    <property type="match status" value="1"/>
</dbReference>
<dbReference type="PROSITE" id="PS50082">
    <property type="entry name" value="WD_REPEATS_2"/>
    <property type="match status" value="3"/>
</dbReference>
<dbReference type="HOGENOM" id="CLU_014017_1_0_1"/>
<keyword evidence="8" id="KW-1185">Reference proteome</keyword>
<sequence length="627" mass="70428">MGDPFFQSDSDPNKRKRPRRTQSKPNPKTSTKPNPKPGSKPNRSTSFNVDQSKQKRKKVIEDDVIESESEGNPSDDFEQNHDDGIEEEEEEEFDETPAQKRLRLAQDYLNDLKQSQLREDGTFDAAEIDQEIISSRLQQDIAESSGRIHTFLGERLSNKLNPITDSSSSTSTSTTTGSYEVYKTGRNHHRLPITCIKLSKDGSRLFVADKQGQIIQYDSSSIWNTNSTSSNPMIQKRCIMKPHLPKKQSEIEKFKKKQSSQHHKTLSKIEVGDQDGHLGEVLTIDVSDDGKFLASAGKDKLLGVWDLTDLKDNEGNMNGAFGVRKWKAGIRGHKDIISSISFRSGTSTLYTASYDRMIKVYNLDSLTYSETLFGHQDQIQSISSLNQETLVSAGGRDRTCRYWKILDESQLVFRGGGNSKLRDLIDGAGLDQDEDEDEVDLVQQKKKKLEDQSRCFVEGSIDCVCMIDETMFLSGGDSGSISLWSTHKKKAIFTESLAHGTEEEIINQSTQEKIIKARWITSISSLSFSDLFCSGSWDGNLKIWKLIKGKGKHEIRKFELIKSIPIGIGIINSLDFVFKKSKDTNGNGKEEVGKLGIGVGIGQEHRLGRWKKIKEAKNHCCLVLIEI</sequence>
<dbReference type="eggNOG" id="KOG0299">
    <property type="taxonomic scope" value="Eukaryota"/>
</dbReference>
<dbReference type="AlphaFoldDB" id="F4RHP0"/>
<dbReference type="EMBL" id="GL883102">
    <property type="protein sequence ID" value="EGG08098.1"/>
    <property type="molecule type" value="Genomic_DNA"/>
</dbReference>